<dbReference type="EMBL" id="JAXARY010000023">
    <property type="protein sequence ID" value="MDX8129597.1"/>
    <property type="molecule type" value="Genomic_DNA"/>
</dbReference>
<comment type="caution">
    <text evidence="4">The sequence shown here is derived from an EMBL/GenBank/DDBJ whole genome shotgun (WGS) entry which is preliminary data.</text>
</comment>
<dbReference type="PANTHER" id="PTHR24305">
    <property type="entry name" value="CYTOCHROME P450"/>
    <property type="match status" value="1"/>
</dbReference>
<keyword evidence="3" id="KW-0349">Heme</keyword>
<dbReference type="Proteomes" id="UP001284537">
    <property type="component" value="Unassembled WGS sequence"/>
</dbReference>
<comment type="similarity">
    <text evidence="2 3">Belongs to the cytochrome P450 family.</text>
</comment>
<keyword evidence="3" id="KW-0408">Iron</keyword>
<evidence type="ECO:0000256" key="2">
    <source>
        <dbReference type="ARBA" id="ARBA00010617"/>
    </source>
</evidence>
<name>A0ABU4UL78_9GAMM</name>
<comment type="cofactor">
    <cofactor evidence="1">
        <name>heme</name>
        <dbReference type="ChEBI" id="CHEBI:30413"/>
    </cofactor>
</comment>
<organism evidence="4 5">
    <name type="scientific">Methylomonas defluvii</name>
    <dbReference type="NCBI Taxonomy" id="3045149"/>
    <lineage>
        <taxon>Bacteria</taxon>
        <taxon>Pseudomonadati</taxon>
        <taxon>Pseudomonadota</taxon>
        <taxon>Gammaproteobacteria</taxon>
        <taxon>Methylococcales</taxon>
        <taxon>Methylococcaceae</taxon>
        <taxon>Methylomonas</taxon>
    </lineage>
</organism>
<dbReference type="InterPro" id="IPR002401">
    <property type="entry name" value="Cyt_P450_E_grp-I"/>
</dbReference>
<dbReference type="PANTHER" id="PTHR24305:SF166">
    <property type="entry name" value="CYTOCHROME P450 12A4, MITOCHONDRIAL-RELATED"/>
    <property type="match status" value="1"/>
</dbReference>
<evidence type="ECO:0000256" key="3">
    <source>
        <dbReference type="RuleBase" id="RU000461"/>
    </source>
</evidence>
<dbReference type="Gene3D" id="1.10.630.10">
    <property type="entry name" value="Cytochrome P450"/>
    <property type="match status" value="1"/>
</dbReference>
<proteinExistence type="inferred from homology"/>
<evidence type="ECO:0000313" key="5">
    <source>
        <dbReference type="Proteomes" id="UP001284537"/>
    </source>
</evidence>
<dbReference type="InterPro" id="IPR036396">
    <property type="entry name" value="Cyt_P450_sf"/>
</dbReference>
<dbReference type="PRINTS" id="PR00385">
    <property type="entry name" value="P450"/>
</dbReference>
<dbReference type="InterPro" id="IPR050121">
    <property type="entry name" value="Cytochrome_P450_monoxygenase"/>
</dbReference>
<dbReference type="RefSeq" id="WP_319962713.1">
    <property type="nucleotide sequence ID" value="NZ_JAXARY010000023.1"/>
</dbReference>
<keyword evidence="3" id="KW-0560">Oxidoreductase</keyword>
<dbReference type="PROSITE" id="PS00086">
    <property type="entry name" value="CYTOCHROME_P450"/>
    <property type="match status" value="1"/>
</dbReference>
<gene>
    <name evidence="4" type="ORF">QLH52_20015</name>
</gene>
<evidence type="ECO:0000313" key="4">
    <source>
        <dbReference type="EMBL" id="MDX8129597.1"/>
    </source>
</evidence>
<keyword evidence="5" id="KW-1185">Reference proteome</keyword>
<dbReference type="InterPro" id="IPR017972">
    <property type="entry name" value="Cyt_P450_CS"/>
</dbReference>
<dbReference type="PRINTS" id="PR00463">
    <property type="entry name" value="EP450I"/>
</dbReference>
<dbReference type="SUPFAM" id="SSF48264">
    <property type="entry name" value="Cytochrome P450"/>
    <property type="match status" value="1"/>
</dbReference>
<accession>A0ABU4UL78</accession>
<keyword evidence="3" id="KW-0503">Monooxygenase</keyword>
<evidence type="ECO:0000256" key="1">
    <source>
        <dbReference type="ARBA" id="ARBA00001971"/>
    </source>
</evidence>
<sequence>MLIYLARLITNPTGALTSIHNKYGDCVQTCIFNKRLLFTSNPAHYEEIFNQEAKGLLNRDSLYEAKKPMFGDGLFNSKGETWTNQRRLMQPMFTKQAIAEWHGIMLEEAANAVARLKSNGSTKVNISEELKAIIQSILIQVMFGRLNSSNSEKLLMAAIDTIVKGLFPHLLSETLGKGKLKRLFVLQNRRMEKAINQFVGYVESKIDEIGPDGHELISLMMKGRDRNGSQMSRALLRDEAVTLFLAGQDTTVNTLIWFFYLIGRHEVVHKRITSEIMELEDAPLTPETLERLTYTKAALYETLRLYPQAIALSRDTAETITVGGQRIPKDTSVIMSLYATNRDGRWWDRPDEFNPEHFLNGAATQRHKYTFLPFGGGVHNCVGRHFAELEMMVIIVTVLRAFTIQVNEDINPTVSITYKPERDVIVSVTPNVNAKIGM</sequence>
<reference evidence="4 5" key="1">
    <citation type="submission" date="2023-11" db="EMBL/GenBank/DDBJ databases">
        <authorList>
            <person name="Ouyang M.-Y."/>
        </authorList>
    </citation>
    <scope>NUCLEOTIDE SEQUENCE [LARGE SCALE GENOMIC DNA]</scope>
    <source>
        <strain evidence="4 5">OY6</strain>
    </source>
</reference>
<dbReference type="Pfam" id="PF00067">
    <property type="entry name" value="p450"/>
    <property type="match status" value="1"/>
</dbReference>
<protein>
    <submittedName>
        <fullName evidence="4">Cytochrome P450</fullName>
    </submittedName>
</protein>
<keyword evidence="3" id="KW-0479">Metal-binding</keyword>
<dbReference type="InterPro" id="IPR001128">
    <property type="entry name" value="Cyt_P450"/>
</dbReference>